<dbReference type="OMA" id="LMCERFL"/>
<accession>A0A6A5BT42</accession>
<dbReference type="InterPro" id="IPR051604">
    <property type="entry name" value="Ergot_Alk_Oxidoreductase"/>
</dbReference>
<protein>
    <recommendedName>
        <fullName evidence="1">NmrA-like domain-containing protein</fullName>
    </recommendedName>
</protein>
<gene>
    <name evidence="2" type="ORF">FDP41_002871</name>
</gene>
<dbReference type="PANTHER" id="PTHR43162">
    <property type="match status" value="1"/>
</dbReference>
<dbReference type="PANTHER" id="PTHR43162:SF1">
    <property type="entry name" value="PRESTALK A DIFFERENTIATION PROTEIN A"/>
    <property type="match status" value="1"/>
</dbReference>
<keyword evidence="3" id="KW-1185">Reference proteome</keyword>
<dbReference type="AlphaFoldDB" id="A0A6A5BT42"/>
<dbReference type="RefSeq" id="XP_044563069.1">
    <property type="nucleotide sequence ID" value="XM_044706113.1"/>
</dbReference>
<feature type="domain" description="NmrA-like" evidence="1">
    <location>
        <begin position="2"/>
        <end position="277"/>
    </location>
</feature>
<reference evidence="2 3" key="1">
    <citation type="journal article" date="2019" name="Sci. Rep.">
        <title>Nanopore sequencing improves the draft genome of the human pathogenic amoeba Naegleria fowleri.</title>
        <authorList>
            <person name="Liechti N."/>
            <person name="Schurch N."/>
            <person name="Bruggmann R."/>
            <person name="Wittwer M."/>
        </authorList>
    </citation>
    <scope>NUCLEOTIDE SEQUENCE [LARGE SCALE GENOMIC DNA]</scope>
    <source>
        <strain evidence="2 3">ATCC 30894</strain>
    </source>
</reference>
<evidence type="ECO:0000259" key="1">
    <source>
        <dbReference type="Pfam" id="PF05368"/>
    </source>
</evidence>
<name>A0A6A5BT42_NAEFO</name>
<organism evidence="2 3">
    <name type="scientific">Naegleria fowleri</name>
    <name type="common">Brain eating amoeba</name>
    <dbReference type="NCBI Taxonomy" id="5763"/>
    <lineage>
        <taxon>Eukaryota</taxon>
        <taxon>Discoba</taxon>
        <taxon>Heterolobosea</taxon>
        <taxon>Tetramitia</taxon>
        <taxon>Eutetramitia</taxon>
        <taxon>Vahlkampfiidae</taxon>
        <taxon>Naegleria</taxon>
    </lineage>
</organism>
<comment type="caution">
    <text evidence="2">The sequence shown here is derived from an EMBL/GenBank/DDBJ whole genome shotgun (WGS) entry which is preliminary data.</text>
</comment>
<dbReference type="InterPro" id="IPR036291">
    <property type="entry name" value="NAD(P)-bd_dom_sf"/>
</dbReference>
<dbReference type="Pfam" id="PF05368">
    <property type="entry name" value="NmrA"/>
    <property type="match status" value="1"/>
</dbReference>
<dbReference type="InterPro" id="IPR008030">
    <property type="entry name" value="NmrA-like"/>
</dbReference>
<dbReference type="VEuPathDB" id="AmoebaDB:FDP41_002871"/>
<dbReference type="VEuPathDB" id="AmoebaDB:NfTy_055940"/>
<evidence type="ECO:0000313" key="3">
    <source>
        <dbReference type="Proteomes" id="UP000444721"/>
    </source>
</evidence>
<dbReference type="Gene3D" id="3.90.25.10">
    <property type="entry name" value="UDP-galactose 4-epimerase, domain 1"/>
    <property type="match status" value="1"/>
</dbReference>
<evidence type="ECO:0000313" key="2">
    <source>
        <dbReference type="EMBL" id="KAF0978356.1"/>
    </source>
</evidence>
<proteinExistence type="predicted"/>
<dbReference type="Gene3D" id="3.40.50.720">
    <property type="entry name" value="NAD(P)-binding Rossmann-like Domain"/>
    <property type="match status" value="1"/>
</dbReference>
<dbReference type="SUPFAM" id="SSF51735">
    <property type="entry name" value="NAD(P)-binding Rossmann-fold domains"/>
    <property type="match status" value="1"/>
</dbReference>
<dbReference type="OrthoDB" id="10254221at2759"/>
<sequence length="312" mass="35454">MVILISGATGTVGREVIRALNDQAATTLNKIKVRVLVRNEEKARSLLDQYENIQASYVVGDLNDLEKVRVDDLFSNVERLFLLTISSPWQAKIESGFVHLAVKYCITLKQIVRVSALGCSPERDLNCLMRWHHDAERAIERLVDNTEVKLVILRPNLFLQNFLTQDLRVIKSQGAFYRPKSDLSVPYQISHVDVRDIGDMAAVVLTDPVEKHVNQTYNITGPQSLSYDQLAQIITRATGAEVKHVPIPEEVFANNFQQMNMPSFVVWMLVKLFQMYKLNGITANVHGDFKIVTGKEPRSADQFFTDFKSEFQ</sequence>
<dbReference type="VEuPathDB" id="AmoebaDB:NF0126060"/>
<dbReference type="GeneID" id="68110089"/>
<dbReference type="EMBL" id="VFQX01000030">
    <property type="protein sequence ID" value="KAF0978356.1"/>
    <property type="molecule type" value="Genomic_DNA"/>
</dbReference>
<dbReference type="Proteomes" id="UP000444721">
    <property type="component" value="Unassembled WGS sequence"/>
</dbReference>